<protein>
    <submittedName>
        <fullName evidence="2">Uncharacterized protein</fullName>
    </submittedName>
</protein>
<organism evidence="2 3">
    <name type="scientific">Entomortierella chlamydospora</name>
    <dbReference type="NCBI Taxonomy" id="101097"/>
    <lineage>
        <taxon>Eukaryota</taxon>
        <taxon>Fungi</taxon>
        <taxon>Fungi incertae sedis</taxon>
        <taxon>Mucoromycota</taxon>
        <taxon>Mortierellomycotina</taxon>
        <taxon>Mortierellomycetes</taxon>
        <taxon>Mortierellales</taxon>
        <taxon>Mortierellaceae</taxon>
        <taxon>Entomortierella</taxon>
    </lineage>
</organism>
<name>A0A9P6MGL2_9FUNG</name>
<sequence length="138" mass="13977">MTEHDLNDSSRILGSISNGSGAPGGVMSAVVNIGRPNKSQHPSMTSDDIQSTLTQNQALAHPPPPQPQQQQQLHHHPHQLLPVQSQGPQSLSAPGANAGSVGPIAPGAVHTSEGTPANGNAGVQSSTGGFNISLGQLP</sequence>
<evidence type="ECO:0000313" key="3">
    <source>
        <dbReference type="Proteomes" id="UP000703661"/>
    </source>
</evidence>
<dbReference type="Proteomes" id="UP000703661">
    <property type="component" value="Unassembled WGS sequence"/>
</dbReference>
<feature type="non-terminal residue" evidence="2">
    <location>
        <position position="138"/>
    </location>
</feature>
<feature type="compositionally biased region" description="Polar residues" evidence="1">
    <location>
        <begin position="37"/>
        <end position="58"/>
    </location>
</feature>
<evidence type="ECO:0000256" key="1">
    <source>
        <dbReference type="SAM" id="MobiDB-lite"/>
    </source>
</evidence>
<keyword evidence="3" id="KW-1185">Reference proteome</keyword>
<accession>A0A9P6MGL2</accession>
<feature type="compositionally biased region" description="Polar residues" evidence="1">
    <location>
        <begin position="83"/>
        <end position="92"/>
    </location>
</feature>
<comment type="caution">
    <text evidence="2">The sequence shown here is derived from an EMBL/GenBank/DDBJ whole genome shotgun (WGS) entry which is preliminary data.</text>
</comment>
<proteinExistence type="predicted"/>
<feature type="compositionally biased region" description="Polar residues" evidence="1">
    <location>
        <begin position="9"/>
        <end position="20"/>
    </location>
</feature>
<feature type="region of interest" description="Disordered" evidence="1">
    <location>
        <begin position="1"/>
        <end position="138"/>
    </location>
</feature>
<feature type="compositionally biased region" description="Polar residues" evidence="1">
    <location>
        <begin position="112"/>
        <end position="138"/>
    </location>
</feature>
<gene>
    <name evidence="2" type="ORF">BGZ80_006578</name>
</gene>
<dbReference type="EMBL" id="JAAAID010003256">
    <property type="protein sequence ID" value="KAF9999380.1"/>
    <property type="molecule type" value="Genomic_DNA"/>
</dbReference>
<evidence type="ECO:0000313" key="2">
    <source>
        <dbReference type="EMBL" id="KAF9999380.1"/>
    </source>
</evidence>
<reference evidence="2" key="1">
    <citation type="journal article" date="2020" name="Fungal Divers.">
        <title>Resolving the Mortierellaceae phylogeny through synthesis of multi-gene phylogenetics and phylogenomics.</title>
        <authorList>
            <person name="Vandepol N."/>
            <person name="Liber J."/>
            <person name="Desiro A."/>
            <person name="Na H."/>
            <person name="Kennedy M."/>
            <person name="Barry K."/>
            <person name="Grigoriev I.V."/>
            <person name="Miller A.N."/>
            <person name="O'Donnell K."/>
            <person name="Stajich J.E."/>
            <person name="Bonito G."/>
        </authorList>
    </citation>
    <scope>NUCLEOTIDE SEQUENCE</scope>
    <source>
        <strain evidence="2">NRRL 2769</strain>
    </source>
</reference>
<dbReference type="AlphaFoldDB" id="A0A9P6MGL2"/>